<evidence type="ECO:0000256" key="1">
    <source>
        <dbReference type="ARBA" id="ARBA00004241"/>
    </source>
</evidence>
<accession>A0A380NH22</accession>
<feature type="coiled-coil region" evidence="11">
    <location>
        <begin position="274"/>
        <end position="322"/>
    </location>
</feature>
<protein>
    <submittedName>
        <fullName evidence="15">Adhesin yadA</fullName>
    </submittedName>
</protein>
<comment type="similarity">
    <text evidence="3">Belongs to the autotransporter-2 (AT-2) (TC 1.B.40) family.</text>
</comment>
<keyword evidence="16" id="KW-1185">Reference proteome</keyword>
<evidence type="ECO:0000256" key="6">
    <source>
        <dbReference type="ARBA" id="ARBA00022692"/>
    </source>
</evidence>
<name>A0A380NH22_9FIRM</name>
<dbReference type="GO" id="GO:0015031">
    <property type="term" value="P:protein transport"/>
    <property type="evidence" value="ECO:0007669"/>
    <property type="project" value="UniProtKB-KW"/>
</dbReference>
<evidence type="ECO:0000259" key="14">
    <source>
        <dbReference type="Pfam" id="PF05662"/>
    </source>
</evidence>
<keyword evidence="9" id="KW-0472">Membrane</keyword>
<evidence type="ECO:0000256" key="4">
    <source>
        <dbReference type="ARBA" id="ARBA00022448"/>
    </source>
</evidence>
<dbReference type="GO" id="GO:0009279">
    <property type="term" value="C:cell outer membrane"/>
    <property type="evidence" value="ECO:0007669"/>
    <property type="project" value="UniProtKB-SubCell"/>
</dbReference>
<evidence type="ECO:0000256" key="5">
    <source>
        <dbReference type="ARBA" id="ARBA00022452"/>
    </source>
</evidence>
<dbReference type="Proteomes" id="UP000255367">
    <property type="component" value="Unassembled WGS sequence"/>
</dbReference>
<dbReference type="GO" id="GO:0009986">
    <property type="term" value="C:cell surface"/>
    <property type="evidence" value="ECO:0007669"/>
    <property type="project" value="UniProtKB-SubCell"/>
</dbReference>
<evidence type="ECO:0000259" key="13">
    <source>
        <dbReference type="Pfam" id="PF05658"/>
    </source>
</evidence>
<dbReference type="OrthoDB" id="1632109at2"/>
<feature type="domain" description="Trimeric autotransporter adhesin YadA-like C-terminal membrane anchor" evidence="12">
    <location>
        <begin position="203"/>
        <end position="259"/>
    </location>
</feature>
<dbReference type="Pfam" id="PF05658">
    <property type="entry name" value="YadA_head"/>
    <property type="match status" value="2"/>
</dbReference>
<feature type="domain" description="Trimeric autotransporter adhesin YadA-like head" evidence="13">
    <location>
        <begin position="34"/>
        <end position="58"/>
    </location>
</feature>
<dbReference type="RefSeq" id="WP_115309517.1">
    <property type="nucleotide sequence ID" value="NZ_UHIO01000001.1"/>
</dbReference>
<dbReference type="InterPro" id="IPR045584">
    <property type="entry name" value="Pilin-like"/>
</dbReference>
<evidence type="ECO:0000256" key="2">
    <source>
        <dbReference type="ARBA" id="ARBA00004442"/>
    </source>
</evidence>
<organism evidence="15 16">
    <name type="scientific">Veillonella criceti</name>
    <dbReference type="NCBI Taxonomy" id="103891"/>
    <lineage>
        <taxon>Bacteria</taxon>
        <taxon>Bacillati</taxon>
        <taxon>Bacillota</taxon>
        <taxon>Negativicutes</taxon>
        <taxon>Veillonellales</taxon>
        <taxon>Veillonellaceae</taxon>
        <taxon>Veillonella</taxon>
    </lineage>
</organism>
<keyword evidence="6" id="KW-0812">Transmembrane</keyword>
<evidence type="ECO:0000313" key="16">
    <source>
        <dbReference type="Proteomes" id="UP000255367"/>
    </source>
</evidence>
<feature type="domain" description="Trimeric autotransporter adhesin YadA-like stalk" evidence="14">
    <location>
        <begin position="114"/>
        <end position="154"/>
    </location>
</feature>
<keyword evidence="8" id="KW-0653">Protein transport</keyword>
<dbReference type="Gene3D" id="3.30.1300.30">
    <property type="entry name" value="GSPII I/J protein-like"/>
    <property type="match status" value="1"/>
</dbReference>
<evidence type="ECO:0000256" key="7">
    <source>
        <dbReference type="ARBA" id="ARBA00022729"/>
    </source>
</evidence>
<evidence type="ECO:0000256" key="3">
    <source>
        <dbReference type="ARBA" id="ARBA00005848"/>
    </source>
</evidence>
<dbReference type="InterPro" id="IPR011049">
    <property type="entry name" value="Serralysin-like_metalloprot_C"/>
</dbReference>
<dbReference type="Pfam" id="PF05662">
    <property type="entry name" value="YadA_stalk"/>
    <property type="match status" value="1"/>
</dbReference>
<evidence type="ECO:0000256" key="10">
    <source>
        <dbReference type="ARBA" id="ARBA00023237"/>
    </source>
</evidence>
<sequence>MYSYAAGDYALAEADQSVAVGFGAVVSAGEKDAGVSGVAIGTGSYTTAMDGVALGSYSVADRAYGMHGYDPSTKGLYIGDEEIWVGSAGAVSVGGVISAEAENGNEETAIITRQITNVAAGSEDTDAVNVAQLKKVVSLTDANKEAIASNKSAIEANSLAIADTKAELKQDVASVNNRVSKLDNRMDKVGASAAALAALHPLQFNADDKFTVAAGFGNYKGEQAVALGGFYQANEDLLFSLGGTLGDEKMVNAGVSVRFGEKGEAVRVNDPESVRQLNSEVQDLRAKNANLETTVADQQSRLAAQDAELQAQRKVIEQLVAKVGL</sequence>
<keyword evidence="4" id="KW-0813">Transport</keyword>
<keyword evidence="5" id="KW-1134">Transmembrane beta strand</keyword>
<dbReference type="Pfam" id="PF03895">
    <property type="entry name" value="YadA_anchor"/>
    <property type="match status" value="1"/>
</dbReference>
<comment type="subcellular location">
    <subcellularLocation>
        <location evidence="2">Cell outer membrane</location>
    </subcellularLocation>
    <subcellularLocation>
        <location evidence="1">Cell surface</location>
    </subcellularLocation>
</comment>
<reference evidence="15 16" key="1">
    <citation type="submission" date="2018-06" db="EMBL/GenBank/DDBJ databases">
        <authorList>
            <consortium name="Pathogen Informatics"/>
            <person name="Doyle S."/>
        </authorList>
    </citation>
    <scope>NUCLEOTIDE SEQUENCE [LARGE SCALE GENOMIC DNA]</scope>
    <source>
        <strain evidence="15 16">NCTC12020</strain>
    </source>
</reference>
<dbReference type="SUPFAM" id="SSF101967">
    <property type="entry name" value="Adhesin YadA, collagen-binding domain"/>
    <property type="match status" value="1"/>
</dbReference>
<dbReference type="Gene3D" id="2.150.10.10">
    <property type="entry name" value="Serralysin-like metalloprotease, C-terminal"/>
    <property type="match status" value="1"/>
</dbReference>
<evidence type="ECO:0000313" key="15">
    <source>
        <dbReference type="EMBL" id="SUP40260.1"/>
    </source>
</evidence>
<keyword evidence="10" id="KW-0998">Cell outer membrane</keyword>
<dbReference type="EMBL" id="UHIO01000001">
    <property type="protein sequence ID" value="SUP40260.1"/>
    <property type="molecule type" value="Genomic_DNA"/>
</dbReference>
<evidence type="ECO:0000256" key="11">
    <source>
        <dbReference type="SAM" id="Coils"/>
    </source>
</evidence>
<dbReference type="SUPFAM" id="SSF54523">
    <property type="entry name" value="Pili subunits"/>
    <property type="match status" value="1"/>
</dbReference>
<dbReference type="AlphaFoldDB" id="A0A380NH22"/>
<keyword evidence="11" id="KW-0175">Coiled coil</keyword>
<feature type="domain" description="Trimeric autotransporter adhesin YadA-like head" evidence="13">
    <location>
        <begin position="3"/>
        <end position="24"/>
    </location>
</feature>
<dbReference type="InterPro" id="IPR005594">
    <property type="entry name" value="YadA_C"/>
</dbReference>
<evidence type="ECO:0000256" key="8">
    <source>
        <dbReference type="ARBA" id="ARBA00022927"/>
    </source>
</evidence>
<proteinExistence type="inferred from homology"/>
<evidence type="ECO:0000259" key="12">
    <source>
        <dbReference type="Pfam" id="PF03895"/>
    </source>
</evidence>
<keyword evidence="7" id="KW-0732">Signal</keyword>
<dbReference type="InterPro" id="IPR008635">
    <property type="entry name" value="Coiled_stalk_dom"/>
</dbReference>
<evidence type="ECO:0000256" key="9">
    <source>
        <dbReference type="ARBA" id="ARBA00023136"/>
    </source>
</evidence>
<dbReference type="InterPro" id="IPR008640">
    <property type="entry name" value="Adhesin_Head_dom"/>
</dbReference>
<gene>
    <name evidence="15" type="primary">yadA_1</name>
    <name evidence="15" type="ORF">NCTC12020_00253</name>
</gene>